<evidence type="ECO:0000256" key="2">
    <source>
        <dbReference type="ARBA" id="ARBA00023287"/>
    </source>
</evidence>
<evidence type="ECO:0000313" key="4">
    <source>
        <dbReference type="Proteomes" id="UP000196475"/>
    </source>
</evidence>
<sequence>MVNVKKMMRTFIKCLMYSKGGVVSLTRTSAFWRSPSRGMTLLELLAASVLLSIIISAVLLLYSQSWAASVKDNEHLTATHIAQYTLEEWLARHDYLTVKDRMSASPLTLGNDAVLREIWAANTGYQSYTPRIELAFADSTRNEGPIRVTITIESKNKRAVTLHGIMSESKPEKND</sequence>
<dbReference type="AlphaFoldDB" id="A0A1Y3PIN4"/>
<dbReference type="GO" id="GO:0030420">
    <property type="term" value="P:establishment of competence for transformation"/>
    <property type="evidence" value="ECO:0007669"/>
    <property type="project" value="UniProtKB-KW"/>
</dbReference>
<accession>A0A1Y3PIN4</accession>
<evidence type="ECO:0000256" key="1">
    <source>
        <dbReference type="ARBA" id="ARBA00004241"/>
    </source>
</evidence>
<keyword evidence="2" id="KW-0178">Competence</keyword>
<dbReference type="NCBIfam" id="TIGR02532">
    <property type="entry name" value="IV_pilin_GFxxxE"/>
    <property type="match status" value="1"/>
</dbReference>
<protein>
    <recommendedName>
        <fullName evidence="5">Prepilin-type N-terminal cleavage/methylation domain-containing protein</fullName>
    </recommendedName>
</protein>
<dbReference type="PROSITE" id="PS00409">
    <property type="entry name" value="PROKAR_NTER_METHYL"/>
    <property type="match status" value="1"/>
</dbReference>
<dbReference type="Pfam" id="PF07963">
    <property type="entry name" value="N_methyl"/>
    <property type="match status" value="1"/>
</dbReference>
<comment type="caution">
    <text evidence="3">The sequence shown here is derived from an EMBL/GenBank/DDBJ whole genome shotgun (WGS) entry which is preliminary data.</text>
</comment>
<dbReference type="Proteomes" id="UP000196475">
    <property type="component" value="Unassembled WGS sequence"/>
</dbReference>
<dbReference type="GO" id="GO:0009986">
    <property type="term" value="C:cell surface"/>
    <property type="evidence" value="ECO:0007669"/>
    <property type="project" value="UniProtKB-SubCell"/>
</dbReference>
<gene>
    <name evidence="3" type="ORF">BAA01_09130</name>
</gene>
<proteinExistence type="predicted"/>
<dbReference type="EMBL" id="LZRT01000079">
    <property type="protein sequence ID" value="OUM87221.1"/>
    <property type="molecule type" value="Genomic_DNA"/>
</dbReference>
<comment type="subcellular location">
    <subcellularLocation>
        <location evidence="1">Cell surface</location>
    </subcellularLocation>
</comment>
<dbReference type="InterPro" id="IPR012902">
    <property type="entry name" value="N_methyl_site"/>
</dbReference>
<reference evidence="4" key="1">
    <citation type="submission" date="2016-06" db="EMBL/GenBank/DDBJ databases">
        <authorList>
            <person name="Nascimento L."/>
            <person name="Pereira R.V."/>
            <person name="Martins L.F."/>
            <person name="Quaggio R.B."/>
            <person name="Silva A.M."/>
            <person name="Setubal J.C."/>
        </authorList>
    </citation>
    <scope>NUCLEOTIDE SEQUENCE [LARGE SCALE GENOMIC DNA]</scope>
</reference>
<organism evidence="3 4">
    <name type="scientific">Bacillus thermozeamaize</name>
    <dbReference type="NCBI Taxonomy" id="230954"/>
    <lineage>
        <taxon>Bacteria</taxon>
        <taxon>Bacillati</taxon>
        <taxon>Bacillota</taxon>
        <taxon>Bacilli</taxon>
        <taxon>Bacillales</taxon>
        <taxon>Bacillaceae</taxon>
        <taxon>Bacillus</taxon>
    </lineage>
</organism>
<evidence type="ECO:0000313" key="3">
    <source>
        <dbReference type="EMBL" id="OUM87221.1"/>
    </source>
</evidence>
<name>A0A1Y3PIN4_9BACI</name>
<evidence type="ECO:0008006" key="5">
    <source>
        <dbReference type="Google" id="ProtNLM"/>
    </source>
</evidence>